<dbReference type="InterPro" id="IPR015946">
    <property type="entry name" value="KH_dom-like_a/b"/>
</dbReference>
<comment type="similarity">
    <text evidence="1 8 9 10">Belongs to the TRAFAC class TrmE-Era-EngA-EngB-Septin-like GTPase superfamily. EngA (Der) GTPase family.</text>
</comment>
<dbReference type="PANTHER" id="PTHR43834:SF6">
    <property type="entry name" value="GTPASE DER"/>
    <property type="match status" value="1"/>
</dbReference>
<dbReference type="AlphaFoldDB" id="A0A518GCR3"/>
<accession>A0A518GCR3</accession>
<dbReference type="NCBIfam" id="TIGR03594">
    <property type="entry name" value="GTPase_EngA"/>
    <property type="match status" value="1"/>
</dbReference>
<keyword evidence="5 8" id="KW-0547">Nucleotide-binding</keyword>
<evidence type="ECO:0000256" key="10">
    <source>
        <dbReference type="RuleBase" id="RU004481"/>
    </source>
</evidence>
<feature type="binding site" evidence="8">
    <location>
        <begin position="232"/>
        <end position="236"/>
    </location>
    <ligand>
        <name>GTP</name>
        <dbReference type="ChEBI" id="CHEBI:37565"/>
        <label>2</label>
    </ligand>
</feature>
<gene>
    <name evidence="8 13" type="primary">der</name>
    <name evidence="13" type="ORF">Q31a_47090</name>
</gene>
<comment type="subunit">
    <text evidence="8">Associates with the 50S ribosomal subunit.</text>
</comment>
<dbReference type="Proteomes" id="UP000318017">
    <property type="component" value="Chromosome"/>
</dbReference>
<keyword evidence="4 10" id="KW-0677">Repeat</keyword>
<dbReference type="Pfam" id="PF01926">
    <property type="entry name" value="MMR_HSR1"/>
    <property type="match status" value="2"/>
</dbReference>
<dbReference type="EMBL" id="CP036298">
    <property type="protein sequence ID" value="QDV26337.1"/>
    <property type="molecule type" value="Genomic_DNA"/>
</dbReference>
<comment type="function">
    <text evidence="8 10">GTPase that plays an essential role in the late steps of ribosome biogenesis.</text>
</comment>
<dbReference type="RefSeq" id="WP_145082406.1">
    <property type="nucleotide sequence ID" value="NZ_CP036298.1"/>
</dbReference>
<protein>
    <recommendedName>
        <fullName evidence="2 8">GTPase Der</fullName>
    </recommendedName>
    <alternativeName>
        <fullName evidence="7 8">GTP-binding protein EngA</fullName>
    </alternativeName>
</protein>
<dbReference type="SUPFAM" id="SSF52540">
    <property type="entry name" value="P-loop containing nucleoside triphosphate hydrolases"/>
    <property type="match status" value="2"/>
</dbReference>
<evidence type="ECO:0000256" key="9">
    <source>
        <dbReference type="PROSITE-ProRule" id="PRU01049"/>
    </source>
</evidence>
<dbReference type="Gene3D" id="3.30.300.20">
    <property type="match status" value="1"/>
</dbReference>
<organism evidence="13 14">
    <name type="scientific">Aureliella helgolandensis</name>
    <dbReference type="NCBI Taxonomy" id="2527968"/>
    <lineage>
        <taxon>Bacteria</taxon>
        <taxon>Pseudomonadati</taxon>
        <taxon>Planctomycetota</taxon>
        <taxon>Planctomycetia</taxon>
        <taxon>Pirellulales</taxon>
        <taxon>Pirellulaceae</taxon>
        <taxon>Aureliella</taxon>
    </lineage>
</organism>
<dbReference type="GO" id="GO:0042254">
    <property type="term" value="P:ribosome biogenesis"/>
    <property type="evidence" value="ECO:0007669"/>
    <property type="project" value="UniProtKB-KW"/>
</dbReference>
<dbReference type="CDD" id="cd01895">
    <property type="entry name" value="EngA2"/>
    <property type="match status" value="1"/>
</dbReference>
<evidence type="ECO:0000256" key="6">
    <source>
        <dbReference type="ARBA" id="ARBA00023134"/>
    </source>
</evidence>
<evidence type="ECO:0000313" key="14">
    <source>
        <dbReference type="Proteomes" id="UP000318017"/>
    </source>
</evidence>
<dbReference type="PROSITE" id="PS51712">
    <property type="entry name" value="G_ENGA"/>
    <property type="match status" value="1"/>
</dbReference>
<reference evidence="13 14" key="1">
    <citation type="submission" date="2019-02" db="EMBL/GenBank/DDBJ databases">
        <title>Deep-cultivation of Planctomycetes and their phenomic and genomic characterization uncovers novel biology.</title>
        <authorList>
            <person name="Wiegand S."/>
            <person name="Jogler M."/>
            <person name="Boedeker C."/>
            <person name="Pinto D."/>
            <person name="Vollmers J."/>
            <person name="Rivas-Marin E."/>
            <person name="Kohn T."/>
            <person name="Peeters S.H."/>
            <person name="Heuer A."/>
            <person name="Rast P."/>
            <person name="Oberbeckmann S."/>
            <person name="Bunk B."/>
            <person name="Jeske O."/>
            <person name="Meyerdierks A."/>
            <person name="Storesund J.E."/>
            <person name="Kallscheuer N."/>
            <person name="Luecker S."/>
            <person name="Lage O.M."/>
            <person name="Pohl T."/>
            <person name="Merkel B.J."/>
            <person name="Hornburger P."/>
            <person name="Mueller R.-W."/>
            <person name="Bruemmer F."/>
            <person name="Labrenz M."/>
            <person name="Spormann A.M."/>
            <person name="Op den Camp H."/>
            <person name="Overmann J."/>
            <person name="Amann R."/>
            <person name="Jetten M.S.M."/>
            <person name="Mascher T."/>
            <person name="Medema M.H."/>
            <person name="Devos D.P."/>
            <person name="Kaster A.-K."/>
            <person name="Ovreas L."/>
            <person name="Rohde M."/>
            <person name="Galperin M.Y."/>
            <person name="Jogler C."/>
        </authorList>
    </citation>
    <scope>NUCLEOTIDE SEQUENCE [LARGE SCALE GENOMIC DNA]</scope>
    <source>
        <strain evidence="13 14">Q31a</strain>
    </source>
</reference>
<evidence type="ECO:0000256" key="11">
    <source>
        <dbReference type="SAM" id="MobiDB-lite"/>
    </source>
</evidence>
<dbReference type="PRINTS" id="PR00326">
    <property type="entry name" value="GTP1OBG"/>
</dbReference>
<evidence type="ECO:0000256" key="5">
    <source>
        <dbReference type="ARBA" id="ARBA00022741"/>
    </source>
</evidence>
<name>A0A518GCR3_9BACT</name>
<dbReference type="PIRSF" id="PIRSF006485">
    <property type="entry name" value="GTP-binding_EngA"/>
    <property type="match status" value="1"/>
</dbReference>
<evidence type="ECO:0000256" key="7">
    <source>
        <dbReference type="ARBA" id="ARBA00032345"/>
    </source>
</evidence>
<dbReference type="GO" id="GO:0043022">
    <property type="term" value="F:ribosome binding"/>
    <property type="evidence" value="ECO:0007669"/>
    <property type="project" value="TreeGrafter"/>
</dbReference>
<dbReference type="InterPro" id="IPR006073">
    <property type="entry name" value="GTP-bd"/>
</dbReference>
<dbReference type="NCBIfam" id="TIGR00231">
    <property type="entry name" value="small_GTP"/>
    <property type="match status" value="2"/>
</dbReference>
<keyword evidence="14" id="KW-1185">Reference proteome</keyword>
<evidence type="ECO:0000256" key="1">
    <source>
        <dbReference type="ARBA" id="ARBA00008279"/>
    </source>
</evidence>
<sequence>MAVPRVAIVGRPNVGKSSIFNWLDGRRLAIVDDRAGVTRDRLVTLIEHDGHYFELIDTGGMGHLDSDNLTKDVEQQITAGIEEADLILFVVDTKAGLTSLDEFVAERLHKVEKPVLLLANKTDHAGLDNSALDFHRLGRGWLIPVSVLQNRNRQELFDEILARLPDYENEEGTGDAPHMKLAIVGRRNVGKSTFVNSLAQAQRVIVSEVPGTTRDSVDVHFNLDGHRFVAIDTPGLRRTKSIRTDIDFYGLHRAQRSVRRSDVTLLFFDCMEAISKVDKQLAHYIEQNSKPCIFVVNKWDKVADTVPTERWVRYLREHFPTMAYCPIAFITGQTGKNMKALLNHAQMLFKQAQTRVSTPKINKLLRAALQKQQPPLYLNRRPKVYFGSQIAITPPTIIMMANMPQGFPPSYRRYLINVFRDHLPFGEVPIRLFIDKRESQTPEERKKNAKLAEMGEQAEDEFGPQDNYPGN</sequence>
<feature type="binding site" evidence="8">
    <location>
        <begin position="10"/>
        <end position="17"/>
    </location>
    <ligand>
        <name>GTP</name>
        <dbReference type="ChEBI" id="CHEBI:37565"/>
        <label>1</label>
    </ligand>
</feature>
<keyword evidence="3 8" id="KW-0690">Ribosome biogenesis</keyword>
<feature type="binding site" evidence="8">
    <location>
        <begin position="185"/>
        <end position="192"/>
    </location>
    <ligand>
        <name>GTP</name>
        <dbReference type="ChEBI" id="CHEBI:37565"/>
        <label>2</label>
    </ligand>
</feature>
<feature type="compositionally biased region" description="Basic and acidic residues" evidence="11">
    <location>
        <begin position="437"/>
        <end position="446"/>
    </location>
</feature>
<dbReference type="Pfam" id="PF14714">
    <property type="entry name" value="KH_dom-like"/>
    <property type="match status" value="1"/>
</dbReference>
<dbReference type="InterPro" id="IPR031166">
    <property type="entry name" value="G_ENGA"/>
</dbReference>
<dbReference type="PANTHER" id="PTHR43834">
    <property type="entry name" value="GTPASE DER"/>
    <property type="match status" value="1"/>
</dbReference>
<evidence type="ECO:0000259" key="12">
    <source>
        <dbReference type="PROSITE" id="PS51712"/>
    </source>
</evidence>
<dbReference type="OrthoDB" id="9805918at2"/>
<proteinExistence type="inferred from homology"/>
<dbReference type="InterPro" id="IPR005225">
    <property type="entry name" value="Small_GTP-bd"/>
</dbReference>
<evidence type="ECO:0000256" key="3">
    <source>
        <dbReference type="ARBA" id="ARBA00022517"/>
    </source>
</evidence>
<dbReference type="CDD" id="cd01894">
    <property type="entry name" value="EngA1"/>
    <property type="match status" value="1"/>
</dbReference>
<keyword evidence="6 8" id="KW-0342">GTP-binding</keyword>
<dbReference type="HAMAP" id="MF_00195">
    <property type="entry name" value="GTPase_Der"/>
    <property type="match status" value="1"/>
</dbReference>
<dbReference type="InterPro" id="IPR027417">
    <property type="entry name" value="P-loop_NTPase"/>
</dbReference>
<dbReference type="InterPro" id="IPR016484">
    <property type="entry name" value="GTPase_Der"/>
</dbReference>
<dbReference type="Gene3D" id="3.40.50.300">
    <property type="entry name" value="P-loop containing nucleotide triphosphate hydrolases"/>
    <property type="match status" value="2"/>
</dbReference>
<feature type="binding site" evidence="8">
    <location>
        <begin position="57"/>
        <end position="61"/>
    </location>
    <ligand>
        <name>GTP</name>
        <dbReference type="ChEBI" id="CHEBI:37565"/>
        <label>1</label>
    </ligand>
</feature>
<feature type="binding site" evidence="8">
    <location>
        <begin position="297"/>
        <end position="300"/>
    </location>
    <ligand>
        <name>GTP</name>
        <dbReference type="ChEBI" id="CHEBI:37565"/>
        <label>2</label>
    </ligand>
</feature>
<evidence type="ECO:0000256" key="4">
    <source>
        <dbReference type="ARBA" id="ARBA00022737"/>
    </source>
</evidence>
<feature type="region of interest" description="Disordered" evidence="11">
    <location>
        <begin position="437"/>
        <end position="471"/>
    </location>
</feature>
<dbReference type="KEGG" id="ahel:Q31a_47090"/>
<evidence type="ECO:0000313" key="13">
    <source>
        <dbReference type="EMBL" id="QDV26337.1"/>
    </source>
</evidence>
<feature type="binding site" evidence="8">
    <location>
        <begin position="120"/>
        <end position="123"/>
    </location>
    <ligand>
        <name>GTP</name>
        <dbReference type="ChEBI" id="CHEBI:37565"/>
        <label>1</label>
    </ligand>
</feature>
<evidence type="ECO:0000256" key="8">
    <source>
        <dbReference type="HAMAP-Rule" id="MF_00195"/>
    </source>
</evidence>
<dbReference type="InterPro" id="IPR032859">
    <property type="entry name" value="KH_dom-like"/>
</dbReference>
<dbReference type="GO" id="GO:0005525">
    <property type="term" value="F:GTP binding"/>
    <property type="evidence" value="ECO:0007669"/>
    <property type="project" value="UniProtKB-UniRule"/>
</dbReference>
<evidence type="ECO:0000256" key="2">
    <source>
        <dbReference type="ARBA" id="ARBA00020953"/>
    </source>
</evidence>
<feature type="domain" description="EngA-type G" evidence="12">
    <location>
        <begin position="179"/>
        <end position="353"/>
    </location>
</feature>